<dbReference type="InterPro" id="IPR037401">
    <property type="entry name" value="SnoaL-like"/>
</dbReference>
<evidence type="ECO:0000313" key="3">
    <source>
        <dbReference type="Proteomes" id="UP001500804"/>
    </source>
</evidence>
<dbReference type="Gene3D" id="3.10.450.50">
    <property type="match status" value="1"/>
</dbReference>
<organism evidence="2 3">
    <name type="scientific">Pseudonocardia adelaidensis</name>
    <dbReference type="NCBI Taxonomy" id="648754"/>
    <lineage>
        <taxon>Bacteria</taxon>
        <taxon>Bacillati</taxon>
        <taxon>Actinomycetota</taxon>
        <taxon>Actinomycetes</taxon>
        <taxon>Pseudonocardiales</taxon>
        <taxon>Pseudonocardiaceae</taxon>
        <taxon>Pseudonocardia</taxon>
    </lineage>
</organism>
<reference evidence="3" key="1">
    <citation type="journal article" date="2019" name="Int. J. Syst. Evol. Microbiol.">
        <title>The Global Catalogue of Microorganisms (GCM) 10K type strain sequencing project: providing services to taxonomists for standard genome sequencing and annotation.</title>
        <authorList>
            <consortium name="The Broad Institute Genomics Platform"/>
            <consortium name="The Broad Institute Genome Sequencing Center for Infectious Disease"/>
            <person name="Wu L."/>
            <person name="Ma J."/>
        </authorList>
    </citation>
    <scope>NUCLEOTIDE SEQUENCE [LARGE SCALE GENOMIC DNA]</scope>
    <source>
        <strain evidence="3">JCM 18302</strain>
    </source>
</reference>
<accession>A0ABP9P288</accession>
<evidence type="ECO:0000313" key="2">
    <source>
        <dbReference type="EMBL" id="GAA5137406.1"/>
    </source>
</evidence>
<dbReference type="EMBL" id="BAABJO010000037">
    <property type="protein sequence ID" value="GAA5137406.1"/>
    <property type="molecule type" value="Genomic_DNA"/>
</dbReference>
<gene>
    <name evidence="2" type="ORF">GCM10023320_70010</name>
</gene>
<evidence type="ECO:0000259" key="1">
    <source>
        <dbReference type="Pfam" id="PF13577"/>
    </source>
</evidence>
<proteinExistence type="predicted"/>
<dbReference type="CDD" id="cd00531">
    <property type="entry name" value="NTF2_like"/>
    <property type="match status" value="1"/>
</dbReference>
<keyword evidence="3" id="KW-1185">Reference proteome</keyword>
<comment type="caution">
    <text evidence="2">The sequence shown here is derived from an EMBL/GenBank/DDBJ whole genome shotgun (WGS) entry which is preliminary data.</text>
</comment>
<protein>
    <recommendedName>
        <fullName evidence="1">SnoaL-like domain-containing protein</fullName>
    </recommendedName>
</protein>
<dbReference type="Proteomes" id="UP001500804">
    <property type="component" value="Unassembled WGS sequence"/>
</dbReference>
<dbReference type="SUPFAM" id="SSF54427">
    <property type="entry name" value="NTF2-like"/>
    <property type="match status" value="1"/>
</dbReference>
<name>A0ABP9P288_9PSEU</name>
<dbReference type="InterPro" id="IPR032710">
    <property type="entry name" value="NTF2-like_dom_sf"/>
</dbReference>
<feature type="domain" description="SnoaL-like" evidence="1">
    <location>
        <begin position="10"/>
        <end position="129"/>
    </location>
</feature>
<dbReference type="RefSeq" id="WP_345611172.1">
    <property type="nucleotide sequence ID" value="NZ_BAABJO010000037.1"/>
</dbReference>
<sequence length="163" mass="17246">MPASDDPAAVLTRLLQAVDDLDWPAVRDCLADEVRTDYTELFGGAAETVSGDELVRRWQGLLPGFDATQHLIGTGRLEEGVGAGGDGPTVRTHVRGYHHIAGADGGATWGVHGHYVVPLVRSPGGWRIAGITLRVFYQEGNTGLPALATERAAISPRAARAGR</sequence>
<dbReference type="Pfam" id="PF13577">
    <property type="entry name" value="SnoaL_4"/>
    <property type="match status" value="1"/>
</dbReference>